<comment type="caution">
    <text evidence="9">The sequence shown here is derived from an EMBL/GenBank/DDBJ whole genome shotgun (WGS) entry which is preliminary data.</text>
</comment>
<dbReference type="Gene3D" id="1.20.870.10">
    <property type="entry name" value="Son of sevenless (SoS) protein Chain: S domain 1"/>
    <property type="match status" value="1"/>
</dbReference>
<dbReference type="EMBL" id="JBBBZM010000039">
    <property type="protein sequence ID" value="KAL0637104.1"/>
    <property type="molecule type" value="Genomic_DNA"/>
</dbReference>
<dbReference type="CDD" id="cd00159">
    <property type="entry name" value="RhoGAP"/>
    <property type="match status" value="1"/>
</dbReference>
<keyword evidence="10" id="KW-1185">Reference proteome</keyword>
<dbReference type="SUPFAM" id="SSF48366">
    <property type="entry name" value="Ras GEF"/>
    <property type="match status" value="2"/>
</dbReference>
<evidence type="ECO:0000259" key="5">
    <source>
        <dbReference type="PROSITE" id="PS50003"/>
    </source>
</evidence>
<gene>
    <name evidence="9" type="primary">BEM2</name>
    <name evidence="9" type="ORF">Q9L58_003927</name>
</gene>
<feature type="compositionally biased region" description="Polar residues" evidence="4">
    <location>
        <begin position="54"/>
        <end position="65"/>
    </location>
</feature>
<reference evidence="9 10" key="1">
    <citation type="submission" date="2024-02" db="EMBL/GenBank/DDBJ databases">
        <title>Discinaceae phylogenomics.</title>
        <authorList>
            <person name="Dirks A.C."/>
            <person name="James T.Y."/>
        </authorList>
    </citation>
    <scope>NUCLEOTIDE SEQUENCE [LARGE SCALE GENOMIC DNA]</scope>
    <source>
        <strain evidence="9 10">ACD0624</strain>
    </source>
</reference>
<dbReference type="PROSITE" id="PS50238">
    <property type="entry name" value="RHOGAP"/>
    <property type="match status" value="1"/>
</dbReference>
<feature type="region of interest" description="Disordered" evidence="4">
    <location>
        <begin position="116"/>
        <end position="164"/>
    </location>
</feature>
<feature type="region of interest" description="Disordered" evidence="4">
    <location>
        <begin position="1"/>
        <end position="103"/>
    </location>
</feature>
<feature type="domain" description="Rho-GAP" evidence="8">
    <location>
        <begin position="1624"/>
        <end position="1814"/>
    </location>
</feature>
<organism evidence="9 10">
    <name type="scientific">Discina gigas</name>
    <dbReference type="NCBI Taxonomy" id="1032678"/>
    <lineage>
        <taxon>Eukaryota</taxon>
        <taxon>Fungi</taxon>
        <taxon>Dikarya</taxon>
        <taxon>Ascomycota</taxon>
        <taxon>Pezizomycotina</taxon>
        <taxon>Pezizomycetes</taxon>
        <taxon>Pezizales</taxon>
        <taxon>Discinaceae</taxon>
        <taxon>Discina</taxon>
    </lineage>
</organism>
<feature type="region of interest" description="Disordered" evidence="4">
    <location>
        <begin position="878"/>
        <end position="901"/>
    </location>
</feature>
<feature type="compositionally biased region" description="Polar residues" evidence="4">
    <location>
        <begin position="878"/>
        <end position="894"/>
    </location>
</feature>
<dbReference type="Gene3D" id="1.10.840.10">
    <property type="entry name" value="Ras guanine-nucleotide exchange factors catalytic domain"/>
    <property type="match status" value="2"/>
</dbReference>
<dbReference type="Pfam" id="PF00617">
    <property type="entry name" value="RasGEF"/>
    <property type="match status" value="1"/>
</dbReference>
<dbReference type="SMART" id="SM00324">
    <property type="entry name" value="RhoGAP"/>
    <property type="match status" value="1"/>
</dbReference>
<proteinExistence type="predicted"/>
<evidence type="ECO:0000313" key="10">
    <source>
        <dbReference type="Proteomes" id="UP001447188"/>
    </source>
</evidence>
<dbReference type="SUPFAM" id="SSF50729">
    <property type="entry name" value="PH domain-like"/>
    <property type="match status" value="1"/>
</dbReference>
<sequence>MTTPPPPQYSSGGRKSPNAPPRKVPHALTTTFFAKSSKKSGEARSPTFPLPGTPTMSMWGSSNRQGVYYGDSGESSEVRSEPIGIPQSPGVSSNRPKKLAPNSFNTHYRTISRSMNDLGNIFSRGRSPPNREPSPRRGGGPLNPLPEGRRKDNPESPRLRTIDSGSVPSISVVQHGDQASRVLKEGWVNIIESNSVKKGPLREAWKLQHAIITGSHLMLYKPNSSLQIRSFDVSAVPSSPPRPQSAPATAAATFNVSTLRHKSTSKHPEIVITEQGEILGGTVEALCHELMFTDDDQFIQGATRTLAGWTSPETALAIFTELSTLTDLSARIAWVLTLFTESAPGMLLEPGCYNSARLLLEKGITPHNPNLAKDLRAGIEARAARLQEDLGISDESGKGEPSTPGSDIFSTLSTSLPTDEFMRINPETFAAQVHLFHLRYLRAWNPEDDLSLLLASPHLPPPAHRNPLIYTSANIHFLGERVLSHVLTGDSTTNSVDRRASVLSQWLKVGILLRRRGDMVGYLAVVMAVLSPPILRLRETWSLLDNSLIEEIEQGAKLMRLLERRRLEESESYEEGRIFAPNMSKEGLSVSDVVPYFGDLCHCMDEAYASRVRNVDYLKFVHGMDAISRSLDRWREDWANACLGLNHKEKKVSQEEVKQLQRCLCNLNFNNQNPPSTNSTAFFDLSLACEPSSTGMYLHSHYHQRLPLSTGANVPLVFTDVLPSFSLFDRDDTLAISGTLHKKTPSSGLASPSYGPGQQTQQPQQQQPTLPPSSQTLRPPTSSGQQALRRTRSFPPSKDTSQTTGYDELDFTTRERTAGLHGGDNAMLRAIRDVAGVGQQLFYSKDGELVLKSITEDTYSSRPSSVIETTSKRVSGTSRRISAQVYSNSASPRISTHGEGSVPPTPIRDGFIFDNSRHLPVVPKGGTLERLVDILVLGVEDFSKRMNGSERNSPTPERPPLLRMNMDVFTITFFATFRSYCSPIVLIDYLKKRLLGSKSAATLSDDESDDVVFPDWTGPDNISHERIDWNLVSKIHIGILEAMSIWISEFYIDFHSDQTLGDSFVSFLSIASKELTYWRTLGPEHSYLQRQADQINTLWYEIRAKFARLSFTPLRYPVQQTSTLIPEELETRYTSDVFLMEDFVDKLERKVRESFRMVKLVDWMVAFEIFETQSAEPLGFFVSKVSLLSHDEDEVLQDIFFLLNNIWRGNSSIPVRDTLPKSLKELCTLRTEIMNWVLAQIVDFRLNAERRAHRISFLLRCLAISRKRMSGMDLYEDYKARARQHVPSFVASAIAAALVRPESRVFGYAWLMAVRMTVGGVTQIDSLEAIIPQEVEGAQCTQPMTPCAGWIMERLLEIVCYVPNMVVENNRLINFDKRRYVYNFINNFTNIGSQSPIQEDFPLQNTPVSLPAPRGFDLRAIKEFSNRENQPIKQTRIKVFWRLLHQEQEKLRRDAKQRDAIERVQRQLQRAEHRRQPTALKIEPADKRSGRRLGVNSIFKAVRPISMALTGGWTPPQSSARVLSPGDLPQLKGLEHGKKPSSTVDLMAVANVSCPKNTRDRFMWRIRTENGVSYLFQATSEKELDEWLKIISSIRGVAISDGGDSIDGLTMMSQNRVPQPVFGVSLEELCRRDNVKVPLVVEALLGEIELRGIDEVGIYRVPGSLSSINALKIALDSGDDVRMDDDRWYDINAIAGAFKMFMRELPDRALGAEALEELKNLTAEITDDNERAAAYREVMLRLPPCNYHFLRRVYVHFFRIAGNAPINKMHAVNLAIVFGMGLSPTSPNTLGVSPDLGLYQTMVKVWITHMETIFPEVEDDDDHESVSVTQAESLEIHSSEPSSPALEHVSTNSPRMSIDDKRPEVRNLEGLAI</sequence>
<dbReference type="Gene3D" id="2.30.29.30">
    <property type="entry name" value="Pleckstrin-homology domain (PH domain)/Phosphotyrosine-binding domain (PTB)"/>
    <property type="match status" value="1"/>
</dbReference>
<protein>
    <submittedName>
        <fullName evidence="9">Rho GTPase-activating protein</fullName>
    </submittedName>
</protein>
<dbReference type="Pfam" id="PF00620">
    <property type="entry name" value="RhoGAP"/>
    <property type="match status" value="1"/>
</dbReference>
<dbReference type="InterPro" id="IPR036964">
    <property type="entry name" value="RASGEF_cat_dom_sf"/>
</dbReference>
<dbReference type="SUPFAM" id="SSF48350">
    <property type="entry name" value="GTPase activation domain, GAP"/>
    <property type="match status" value="1"/>
</dbReference>
<dbReference type="CDD" id="cd00821">
    <property type="entry name" value="PH"/>
    <property type="match status" value="1"/>
</dbReference>
<keyword evidence="3" id="KW-0175">Coiled coil</keyword>
<feature type="domain" description="N-terminal Ras-GEF" evidence="7">
    <location>
        <begin position="919"/>
        <end position="1092"/>
    </location>
</feature>
<dbReference type="InterPro" id="IPR050729">
    <property type="entry name" value="Rho-GAP"/>
</dbReference>
<dbReference type="Pfam" id="PF00618">
    <property type="entry name" value="RasGEF_N"/>
    <property type="match status" value="1"/>
</dbReference>
<feature type="compositionally biased region" description="Basic and acidic residues" evidence="4">
    <location>
        <begin position="147"/>
        <end position="161"/>
    </location>
</feature>
<evidence type="ECO:0000259" key="7">
    <source>
        <dbReference type="PROSITE" id="PS50212"/>
    </source>
</evidence>
<dbReference type="PANTHER" id="PTHR23176:SF129">
    <property type="entry name" value="RHO GTPASE ACTIVATING PROTEIN AT 16F, ISOFORM E-RELATED"/>
    <property type="match status" value="1"/>
</dbReference>
<dbReference type="InterPro" id="IPR000198">
    <property type="entry name" value="RhoGAP_dom"/>
</dbReference>
<dbReference type="PROSITE" id="PS50212">
    <property type="entry name" value="RASGEF_NTER"/>
    <property type="match status" value="1"/>
</dbReference>
<dbReference type="PROSITE" id="PS50009">
    <property type="entry name" value="RASGEF_CAT"/>
    <property type="match status" value="1"/>
</dbReference>
<name>A0ABR3GME9_9PEZI</name>
<dbReference type="InterPro" id="IPR008936">
    <property type="entry name" value="Rho_GTPase_activation_prot"/>
</dbReference>
<evidence type="ECO:0000259" key="6">
    <source>
        <dbReference type="PROSITE" id="PS50009"/>
    </source>
</evidence>
<feature type="coiled-coil region" evidence="3">
    <location>
        <begin position="1711"/>
        <end position="1738"/>
    </location>
</feature>
<feature type="region of interest" description="Disordered" evidence="4">
    <location>
        <begin position="390"/>
        <end position="409"/>
    </location>
</feature>
<evidence type="ECO:0000313" key="9">
    <source>
        <dbReference type="EMBL" id="KAL0637104.1"/>
    </source>
</evidence>
<evidence type="ECO:0000259" key="8">
    <source>
        <dbReference type="PROSITE" id="PS50238"/>
    </source>
</evidence>
<dbReference type="CDD" id="cd06224">
    <property type="entry name" value="REM"/>
    <property type="match status" value="1"/>
</dbReference>
<dbReference type="InterPro" id="IPR023578">
    <property type="entry name" value="Ras_GEF_dom_sf"/>
</dbReference>
<keyword evidence="2" id="KW-0344">Guanine-nucleotide releasing factor</keyword>
<dbReference type="InterPro" id="IPR001895">
    <property type="entry name" value="RASGEF_cat_dom"/>
</dbReference>
<dbReference type="InterPro" id="IPR001849">
    <property type="entry name" value="PH_domain"/>
</dbReference>
<feature type="domain" description="PH" evidence="5">
    <location>
        <begin position="1561"/>
        <end position="1596"/>
    </location>
</feature>
<dbReference type="Proteomes" id="UP001447188">
    <property type="component" value="Unassembled WGS sequence"/>
</dbReference>
<feature type="compositionally biased region" description="Basic and acidic residues" evidence="4">
    <location>
        <begin position="1857"/>
        <end position="1867"/>
    </location>
</feature>
<keyword evidence="1" id="KW-0343">GTPase activation</keyword>
<dbReference type="PROSITE" id="PS50003">
    <property type="entry name" value="PH_DOMAIN"/>
    <property type="match status" value="1"/>
</dbReference>
<feature type="region of interest" description="Disordered" evidence="4">
    <location>
        <begin position="1818"/>
        <end position="1873"/>
    </location>
</feature>
<feature type="compositionally biased region" description="Low complexity" evidence="4">
    <location>
        <begin position="755"/>
        <end position="777"/>
    </location>
</feature>
<evidence type="ECO:0000256" key="1">
    <source>
        <dbReference type="ARBA" id="ARBA00022468"/>
    </source>
</evidence>
<dbReference type="PANTHER" id="PTHR23176">
    <property type="entry name" value="RHO/RAC/CDC GTPASE-ACTIVATING PROTEIN"/>
    <property type="match status" value="1"/>
</dbReference>
<feature type="region of interest" description="Disordered" evidence="4">
    <location>
        <begin position="739"/>
        <end position="811"/>
    </location>
</feature>
<dbReference type="SMART" id="SM00147">
    <property type="entry name" value="RasGEF"/>
    <property type="match status" value="1"/>
</dbReference>
<evidence type="ECO:0000256" key="3">
    <source>
        <dbReference type="SAM" id="Coils"/>
    </source>
</evidence>
<accession>A0ABR3GME9</accession>
<dbReference type="InterPro" id="IPR011993">
    <property type="entry name" value="PH-like_dom_sf"/>
</dbReference>
<feature type="compositionally biased region" description="Polar residues" evidence="4">
    <location>
        <begin position="778"/>
        <end position="788"/>
    </location>
</feature>
<dbReference type="Gene3D" id="1.10.555.10">
    <property type="entry name" value="Rho GTPase activation protein"/>
    <property type="match status" value="1"/>
</dbReference>
<dbReference type="InterPro" id="IPR000651">
    <property type="entry name" value="Ras-like_Gua-exchang_fac_N"/>
</dbReference>
<evidence type="ECO:0000256" key="4">
    <source>
        <dbReference type="SAM" id="MobiDB-lite"/>
    </source>
</evidence>
<evidence type="ECO:0000256" key="2">
    <source>
        <dbReference type="PROSITE-ProRule" id="PRU00168"/>
    </source>
</evidence>
<feature type="domain" description="Ras-GEF" evidence="6">
    <location>
        <begin position="425"/>
        <end position="692"/>
    </location>
</feature>